<dbReference type="Proteomes" id="UP001055811">
    <property type="component" value="Linkage Group LG04"/>
</dbReference>
<sequence length="124" mass="13498">MPLKSYGGPIFILVETRGSAARPSSSHDAAPYPDPVISGFEIQKRRFYLFGTLASLTLKLVALILASGNFNTRLKLEKRRIPPGPTLAALTRRVSGANFSWKEQSQAVTVVLSMVKQPMIGILA</sequence>
<reference evidence="1 2" key="2">
    <citation type="journal article" date="2022" name="Mol. Ecol. Resour.">
        <title>The genomes of chicory, endive, great burdock and yacon provide insights into Asteraceae paleo-polyploidization history and plant inulin production.</title>
        <authorList>
            <person name="Fan W."/>
            <person name="Wang S."/>
            <person name="Wang H."/>
            <person name="Wang A."/>
            <person name="Jiang F."/>
            <person name="Liu H."/>
            <person name="Zhao H."/>
            <person name="Xu D."/>
            <person name="Zhang Y."/>
        </authorList>
    </citation>
    <scope>NUCLEOTIDE SEQUENCE [LARGE SCALE GENOMIC DNA]</scope>
    <source>
        <strain evidence="2">cv. Punajuju</strain>
        <tissue evidence="1">Leaves</tissue>
    </source>
</reference>
<dbReference type="EMBL" id="CM042012">
    <property type="protein sequence ID" value="KAI3752678.1"/>
    <property type="molecule type" value="Genomic_DNA"/>
</dbReference>
<evidence type="ECO:0000313" key="1">
    <source>
        <dbReference type="EMBL" id="KAI3752678.1"/>
    </source>
</evidence>
<name>A0ACB9E126_CICIN</name>
<organism evidence="1 2">
    <name type="scientific">Cichorium intybus</name>
    <name type="common">Chicory</name>
    <dbReference type="NCBI Taxonomy" id="13427"/>
    <lineage>
        <taxon>Eukaryota</taxon>
        <taxon>Viridiplantae</taxon>
        <taxon>Streptophyta</taxon>
        <taxon>Embryophyta</taxon>
        <taxon>Tracheophyta</taxon>
        <taxon>Spermatophyta</taxon>
        <taxon>Magnoliopsida</taxon>
        <taxon>eudicotyledons</taxon>
        <taxon>Gunneridae</taxon>
        <taxon>Pentapetalae</taxon>
        <taxon>asterids</taxon>
        <taxon>campanulids</taxon>
        <taxon>Asterales</taxon>
        <taxon>Asteraceae</taxon>
        <taxon>Cichorioideae</taxon>
        <taxon>Cichorieae</taxon>
        <taxon>Cichoriinae</taxon>
        <taxon>Cichorium</taxon>
    </lineage>
</organism>
<comment type="caution">
    <text evidence="1">The sequence shown here is derived from an EMBL/GenBank/DDBJ whole genome shotgun (WGS) entry which is preliminary data.</text>
</comment>
<protein>
    <submittedName>
        <fullName evidence="1">Uncharacterized protein</fullName>
    </submittedName>
</protein>
<gene>
    <name evidence="1" type="ORF">L2E82_24713</name>
</gene>
<reference evidence="2" key="1">
    <citation type="journal article" date="2022" name="Mol. Ecol. Resour.">
        <title>The genomes of chicory, endive, great burdock and yacon provide insights into Asteraceae palaeo-polyploidization history and plant inulin production.</title>
        <authorList>
            <person name="Fan W."/>
            <person name="Wang S."/>
            <person name="Wang H."/>
            <person name="Wang A."/>
            <person name="Jiang F."/>
            <person name="Liu H."/>
            <person name="Zhao H."/>
            <person name="Xu D."/>
            <person name="Zhang Y."/>
        </authorList>
    </citation>
    <scope>NUCLEOTIDE SEQUENCE [LARGE SCALE GENOMIC DNA]</scope>
    <source>
        <strain evidence="2">cv. Punajuju</strain>
    </source>
</reference>
<keyword evidence="2" id="KW-1185">Reference proteome</keyword>
<evidence type="ECO:0000313" key="2">
    <source>
        <dbReference type="Proteomes" id="UP001055811"/>
    </source>
</evidence>
<accession>A0ACB9E126</accession>
<proteinExistence type="predicted"/>